<dbReference type="Pfam" id="PF04082">
    <property type="entry name" value="Fungal_trans"/>
    <property type="match status" value="1"/>
</dbReference>
<dbReference type="OrthoDB" id="2406834at2759"/>
<dbReference type="GO" id="GO:0005634">
    <property type="term" value="C:nucleus"/>
    <property type="evidence" value="ECO:0007669"/>
    <property type="project" value="UniProtKB-SubCell"/>
</dbReference>
<evidence type="ECO:0000313" key="10">
    <source>
        <dbReference type="EMBL" id="KAF9955156.1"/>
    </source>
</evidence>
<dbReference type="InterPro" id="IPR007219">
    <property type="entry name" value="XnlR_reg_dom"/>
</dbReference>
<comment type="caution">
    <text evidence="10">The sequence shown here is derived from an EMBL/GenBank/DDBJ whole genome shotgun (WGS) entry which is preliminary data.</text>
</comment>
<feature type="domain" description="Zn(2)-C6 fungal-type" evidence="9">
    <location>
        <begin position="16"/>
        <end position="43"/>
    </location>
</feature>
<feature type="region of interest" description="Disordered" evidence="8">
    <location>
        <begin position="55"/>
        <end position="104"/>
    </location>
</feature>
<gene>
    <name evidence="10" type="ORF">BGZ70_010333</name>
</gene>
<evidence type="ECO:0000313" key="11">
    <source>
        <dbReference type="Proteomes" id="UP000738359"/>
    </source>
</evidence>
<evidence type="ECO:0000256" key="1">
    <source>
        <dbReference type="ARBA" id="ARBA00004123"/>
    </source>
</evidence>
<proteinExistence type="predicted"/>
<dbReference type="InterPro" id="IPR001138">
    <property type="entry name" value="Zn2Cys6_DnaBD"/>
</dbReference>
<evidence type="ECO:0000256" key="8">
    <source>
        <dbReference type="SAM" id="MobiDB-lite"/>
    </source>
</evidence>
<reference evidence="10" key="1">
    <citation type="journal article" date="2020" name="Fungal Divers.">
        <title>Resolving the Mortierellaceae phylogeny through synthesis of multi-gene phylogenetics and phylogenomics.</title>
        <authorList>
            <person name="Vandepol N."/>
            <person name="Liber J."/>
            <person name="Desiro A."/>
            <person name="Na H."/>
            <person name="Kennedy M."/>
            <person name="Barry K."/>
            <person name="Grigoriev I.V."/>
            <person name="Miller A.N."/>
            <person name="O'Donnell K."/>
            <person name="Stajich J.E."/>
            <person name="Bonito G."/>
        </authorList>
    </citation>
    <scope>NUCLEOTIDE SEQUENCE</scope>
    <source>
        <strain evidence="10">CK1249</strain>
    </source>
</reference>
<keyword evidence="7" id="KW-0539">Nucleus</keyword>
<evidence type="ECO:0000256" key="5">
    <source>
        <dbReference type="ARBA" id="ARBA00023125"/>
    </source>
</evidence>
<keyword evidence="2" id="KW-0479">Metal-binding</keyword>
<dbReference type="SMART" id="SM00066">
    <property type="entry name" value="GAL4"/>
    <property type="match status" value="1"/>
</dbReference>
<dbReference type="Proteomes" id="UP000738359">
    <property type="component" value="Unassembled WGS sequence"/>
</dbReference>
<sequence>MSTGAARQRRLKAGTACKRCRTSKLRCSGAPDCDRCVARHIVCTIDTAYAQRGAADHDHGVIQQQPSQHPTSRNSYSDQGSNESTPDISTPVSRPLSSGTPETDANIEELRSTLGTMTLDSRGEHFHSSGSGFSIIKLSSRFCDGRYTIPIVRLTDGDLRSHSLLNIWEKELPTKEVMDSLLSLYFQHIYPFAPLFIRKTFMRDYHEKPLDAHQVMLLNAIFCNACVLSDDPVVRRDTVHYYNRARSILDQTRLVSRISTVQALLLFCYYENANGGYSDGWLLLGMAIRIAQDIGLHRQDVYTYDPDQVEIRKRVWWALYIGDRFSSAGLGRPVCIRDSAFRVRLPSTSWILATMAEDPEGSPYEPEQIISDRLLWAVKLATLLGKVLDTMHSIEAETSDEHLTELSRTQLPLLHNKFTAWYLGLPAELLYTPYTTSSDPRHRPSPATALLQMLYYTCLIKLHMPLFRSLNSSSIDASVLTSSRNICTAAATNICHVADSLLLHGLLNDGSAYMFGCLLSAETVFIHNAMTSSSNSREATLTGLFKIIKASFELAKTFPFSELMPAMMIDILSCQNRPVPQDVEAIFYEISNFLELSLDPTYFQSIANMNVAARMAKFSMEGSGPAPSVEVRHSNGLFSMPLPDYTKGQQAEDMSTMWQVQMAKAANLVITALGGANPQNEQRLYDDPMELPQDLRLAPIEELLFADFSLPFETSLPEFGP</sequence>
<dbReference type="SUPFAM" id="SSF57701">
    <property type="entry name" value="Zn2/Cys6 DNA-binding domain"/>
    <property type="match status" value="1"/>
</dbReference>
<dbReference type="CDD" id="cd12148">
    <property type="entry name" value="fungal_TF_MHR"/>
    <property type="match status" value="1"/>
</dbReference>
<evidence type="ECO:0000256" key="2">
    <source>
        <dbReference type="ARBA" id="ARBA00022723"/>
    </source>
</evidence>
<dbReference type="PROSITE" id="PS00463">
    <property type="entry name" value="ZN2_CY6_FUNGAL_1"/>
    <property type="match status" value="1"/>
</dbReference>
<keyword evidence="5" id="KW-0238">DNA-binding</keyword>
<protein>
    <recommendedName>
        <fullName evidence="9">Zn(2)-C6 fungal-type domain-containing protein</fullName>
    </recommendedName>
</protein>
<keyword evidence="11" id="KW-1185">Reference proteome</keyword>
<dbReference type="Gene3D" id="4.10.240.10">
    <property type="entry name" value="Zn(2)-C6 fungal-type DNA-binding domain"/>
    <property type="match status" value="1"/>
</dbReference>
<accession>A0A9P6J2N5</accession>
<name>A0A9P6J2N5_MORAP</name>
<evidence type="ECO:0000259" key="9">
    <source>
        <dbReference type="PROSITE" id="PS00463"/>
    </source>
</evidence>
<dbReference type="GO" id="GO:0006351">
    <property type="term" value="P:DNA-templated transcription"/>
    <property type="evidence" value="ECO:0007669"/>
    <property type="project" value="InterPro"/>
</dbReference>
<dbReference type="GO" id="GO:0008270">
    <property type="term" value="F:zinc ion binding"/>
    <property type="evidence" value="ECO:0007669"/>
    <property type="project" value="InterPro"/>
</dbReference>
<evidence type="ECO:0000256" key="3">
    <source>
        <dbReference type="ARBA" id="ARBA00022833"/>
    </source>
</evidence>
<comment type="subcellular location">
    <subcellularLocation>
        <location evidence="1">Nucleus</location>
    </subcellularLocation>
</comment>
<organism evidence="10 11">
    <name type="scientific">Mortierella alpina</name>
    <name type="common">Oleaginous fungus</name>
    <name type="synonym">Mortierella renispora</name>
    <dbReference type="NCBI Taxonomy" id="64518"/>
    <lineage>
        <taxon>Eukaryota</taxon>
        <taxon>Fungi</taxon>
        <taxon>Fungi incertae sedis</taxon>
        <taxon>Mucoromycota</taxon>
        <taxon>Mortierellomycotina</taxon>
        <taxon>Mortierellomycetes</taxon>
        <taxon>Mortierellales</taxon>
        <taxon>Mortierellaceae</taxon>
        <taxon>Mortierella</taxon>
    </lineage>
</organism>
<dbReference type="SMART" id="SM00906">
    <property type="entry name" value="Fungal_trans"/>
    <property type="match status" value="1"/>
</dbReference>
<keyword evidence="4" id="KW-0805">Transcription regulation</keyword>
<dbReference type="GO" id="GO:0000981">
    <property type="term" value="F:DNA-binding transcription factor activity, RNA polymerase II-specific"/>
    <property type="evidence" value="ECO:0007669"/>
    <property type="project" value="InterPro"/>
</dbReference>
<dbReference type="AlphaFoldDB" id="A0A9P6J2N5"/>
<dbReference type="GO" id="GO:0003677">
    <property type="term" value="F:DNA binding"/>
    <property type="evidence" value="ECO:0007669"/>
    <property type="project" value="UniProtKB-KW"/>
</dbReference>
<dbReference type="PANTHER" id="PTHR31313:SF81">
    <property type="entry name" value="TY1 ENHANCER ACTIVATOR"/>
    <property type="match status" value="1"/>
</dbReference>
<dbReference type="CDD" id="cd00067">
    <property type="entry name" value="GAL4"/>
    <property type="match status" value="1"/>
</dbReference>
<dbReference type="EMBL" id="JAAAHY010000923">
    <property type="protein sequence ID" value="KAF9955156.1"/>
    <property type="molecule type" value="Genomic_DNA"/>
</dbReference>
<dbReference type="PANTHER" id="PTHR31313">
    <property type="entry name" value="TY1 ENHANCER ACTIVATOR"/>
    <property type="match status" value="1"/>
</dbReference>
<keyword evidence="6" id="KW-0804">Transcription</keyword>
<keyword evidence="3" id="KW-0862">Zinc</keyword>
<evidence type="ECO:0000256" key="6">
    <source>
        <dbReference type="ARBA" id="ARBA00023163"/>
    </source>
</evidence>
<evidence type="ECO:0000256" key="4">
    <source>
        <dbReference type="ARBA" id="ARBA00023015"/>
    </source>
</evidence>
<dbReference type="InterPro" id="IPR036864">
    <property type="entry name" value="Zn2-C6_fun-type_DNA-bd_sf"/>
</dbReference>
<dbReference type="InterPro" id="IPR051615">
    <property type="entry name" value="Transcr_Regulatory_Elem"/>
</dbReference>
<evidence type="ECO:0000256" key="7">
    <source>
        <dbReference type="ARBA" id="ARBA00023242"/>
    </source>
</evidence>
<feature type="compositionally biased region" description="Polar residues" evidence="8">
    <location>
        <begin position="62"/>
        <end position="103"/>
    </location>
</feature>